<protein>
    <submittedName>
        <fullName evidence="1">Uncharacterized protein</fullName>
    </submittedName>
</protein>
<evidence type="ECO:0000313" key="1">
    <source>
        <dbReference type="EMBL" id="JAH55056.1"/>
    </source>
</evidence>
<dbReference type="AlphaFoldDB" id="A0A0E9TN79"/>
<reference evidence="1" key="1">
    <citation type="submission" date="2014-11" db="EMBL/GenBank/DDBJ databases">
        <authorList>
            <person name="Amaro Gonzalez C."/>
        </authorList>
    </citation>
    <scope>NUCLEOTIDE SEQUENCE</scope>
</reference>
<dbReference type="EMBL" id="GBXM01053521">
    <property type="protein sequence ID" value="JAH55056.1"/>
    <property type="molecule type" value="Transcribed_RNA"/>
</dbReference>
<accession>A0A0E9TN79</accession>
<organism evidence="1">
    <name type="scientific">Anguilla anguilla</name>
    <name type="common">European freshwater eel</name>
    <name type="synonym">Muraena anguilla</name>
    <dbReference type="NCBI Taxonomy" id="7936"/>
    <lineage>
        <taxon>Eukaryota</taxon>
        <taxon>Metazoa</taxon>
        <taxon>Chordata</taxon>
        <taxon>Craniata</taxon>
        <taxon>Vertebrata</taxon>
        <taxon>Euteleostomi</taxon>
        <taxon>Actinopterygii</taxon>
        <taxon>Neopterygii</taxon>
        <taxon>Teleostei</taxon>
        <taxon>Anguilliformes</taxon>
        <taxon>Anguillidae</taxon>
        <taxon>Anguilla</taxon>
    </lineage>
</organism>
<name>A0A0E9TN79_ANGAN</name>
<sequence length="27" mass="3138">MCEYCKPLPCTWEVCVFFLKGNGVWAL</sequence>
<proteinExistence type="predicted"/>
<reference evidence="1" key="2">
    <citation type="journal article" date="2015" name="Fish Shellfish Immunol.">
        <title>Early steps in the European eel (Anguilla anguilla)-Vibrio vulnificus interaction in the gills: Role of the RtxA13 toxin.</title>
        <authorList>
            <person name="Callol A."/>
            <person name="Pajuelo D."/>
            <person name="Ebbesson L."/>
            <person name="Teles M."/>
            <person name="MacKenzie S."/>
            <person name="Amaro C."/>
        </authorList>
    </citation>
    <scope>NUCLEOTIDE SEQUENCE</scope>
</reference>